<evidence type="ECO:0000313" key="1">
    <source>
        <dbReference type="EMBL" id="GBO06573.1"/>
    </source>
</evidence>
<dbReference type="PANTHER" id="PTHR47326:SF1">
    <property type="entry name" value="HTH PSQ-TYPE DOMAIN-CONTAINING PROTEIN"/>
    <property type="match status" value="1"/>
</dbReference>
<keyword evidence="3" id="KW-1185">Reference proteome</keyword>
<dbReference type="PANTHER" id="PTHR47326">
    <property type="entry name" value="TRANSPOSABLE ELEMENT TC3 TRANSPOSASE-LIKE PROTEIN"/>
    <property type="match status" value="1"/>
</dbReference>
<dbReference type="InterPro" id="IPR036397">
    <property type="entry name" value="RNaseH_sf"/>
</dbReference>
<accession>A0A4Y2U4R9</accession>
<proteinExistence type="predicted"/>
<dbReference type="AlphaFoldDB" id="A0A4Y2U4R9"/>
<organism evidence="2 3">
    <name type="scientific">Araneus ventricosus</name>
    <name type="common">Orbweaver spider</name>
    <name type="synonym">Epeira ventricosa</name>
    <dbReference type="NCBI Taxonomy" id="182803"/>
    <lineage>
        <taxon>Eukaryota</taxon>
        <taxon>Metazoa</taxon>
        <taxon>Ecdysozoa</taxon>
        <taxon>Arthropoda</taxon>
        <taxon>Chelicerata</taxon>
        <taxon>Arachnida</taxon>
        <taxon>Araneae</taxon>
        <taxon>Araneomorphae</taxon>
        <taxon>Entelegynae</taxon>
        <taxon>Araneoidea</taxon>
        <taxon>Araneidae</taxon>
        <taxon>Araneus</taxon>
    </lineage>
</organism>
<reference evidence="2 3" key="1">
    <citation type="journal article" date="2019" name="Sci. Rep.">
        <title>Orb-weaving spider Araneus ventricosus genome elucidates the spidroin gene catalogue.</title>
        <authorList>
            <person name="Kono N."/>
            <person name="Nakamura H."/>
            <person name="Ohtoshi R."/>
            <person name="Moran D.A.P."/>
            <person name="Shinohara A."/>
            <person name="Yoshida Y."/>
            <person name="Fujiwara M."/>
            <person name="Mori M."/>
            <person name="Tomita M."/>
            <person name="Arakawa K."/>
        </authorList>
    </citation>
    <scope>NUCLEOTIDE SEQUENCE [LARGE SCALE GENOMIC DNA]</scope>
</reference>
<gene>
    <name evidence="2" type="ORF">AVEN_155618_1</name>
    <name evidence="1" type="ORF">AVEN_57965_1</name>
</gene>
<evidence type="ECO:0000313" key="2">
    <source>
        <dbReference type="EMBL" id="GBO06577.1"/>
    </source>
</evidence>
<dbReference type="EMBL" id="BGPR01032870">
    <property type="protein sequence ID" value="GBO06577.1"/>
    <property type="molecule type" value="Genomic_DNA"/>
</dbReference>
<sequence>MHKLTQCTIYKFSNGCAVYSSHGNRRLLAVLFNNILWSDEAHFYLHGTVNTHNCRMWDSQNPHAFQQIPLESSKPVVWCGFTASFILVLYFCVENGVNAAVTRSINAQRYRTMLLNFVILQLRRCLQSIVFMQDGAFPHWIMCSASSTVTFYRRTDN</sequence>
<dbReference type="Gene3D" id="3.30.420.10">
    <property type="entry name" value="Ribonuclease H-like superfamily/Ribonuclease H"/>
    <property type="match status" value="1"/>
</dbReference>
<dbReference type="GO" id="GO:0003676">
    <property type="term" value="F:nucleic acid binding"/>
    <property type="evidence" value="ECO:0007669"/>
    <property type="project" value="InterPro"/>
</dbReference>
<evidence type="ECO:0000313" key="3">
    <source>
        <dbReference type="Proteomes" id="UP000499080"/>
    </source>
</evidence>
<comment type="caution">
    <text evidence="2">The sequence shown here is derived from an EMBL/GenBank/DDBJ whole genome shotgun (WGS) entry which is preliminary data.</text>
</comment>
<dbReference type="EMBL" id="BGPR01032867">
    <property type="protein sequence ID" value="GBO06573.1"/>
    <property type="molecule type" value="Genomic_DNA"/>
</dbReference>
<dbReference type="Proteomes" id="UP000499080">
    <property type="component" value="Unassembled WGS sequence"/>
</dbReference>
<protein>
    <submittedName>
        <fullName evidence="2">Uncharacterized protein</fullName>
    </submittedName>
</protein>
<name>A0A4Y2U4R9_ARAVE</name>